<evidence type="ECO:0000256" key="1">
    <source>
        <dbReference type="ARBA" id="ARBA00004141"/>
    </source>
</evidence>
<dbReference type="EMBL" id="BAAABU010000003">
    <property type="protein sequence ID" value="GAA0219085.1"/>
    <property type="molecule type" value="Genomic_DNA"/>
</dbReference>
<reference evidence="6 7" key="1">
    <citation type="journal article" date="2019" name="Int. J. Syst. Evol. Microbiol.">
        <title>The Global Catalogue of Microorganisms (GCM) 10K type strain sequencing project: providing services to taxonomists for standard genome sequencing and annotation.</title>
        <authorList>
            <consortium name="The Broad Institute Genomics Platform"/>
            <consortium name="The Broad Institute Genome Sequencing Center for Infectious Disease"/>
            <person name="Wu L."/>
            <person name="Ma J."/>
        </authorList>
    </citation>
    <scope>NUCLEOTIDE SEQUENCE [LARGE SCALE GENOMIC DNA]</scope>
    <source>
        <strain evidence="6 7">JCM 3380</strain>
    </source>
</reference>
<keyword evidence="3 5" id="KW-1133">Transmembrane helix</keyword>
<gene>
    <name evidence="6" type="ORF">GCM10010492_16240</name>
</gene>
<feature type="transmembrane region" description="Helical" evidence="5">
    <location>
        <begin position="20"/>
        <end position="43"/>
    </location>
</feature>
<feature type="transmembrane region" description="Helical" evidence="5">
    <location>
        <begin position="49"/>
        <end position="69"/>
    </location>
</feature>
<evidence type="ECO:0000313" key="6">
    <source>
        <dbReference type="EMBL" id="GAA0219085.1"/>
    </source>
</evidence>
<dbReference type="Proteomes" id="UP001500416">
    <property type="component" value="Unassembled WGS sequence"/>
</dbReference>
<keyword evidence="7" id="KW-1185">Reference proteome</keyword>
<evidence type="ECO:0000313" key="7">
    <source>
        <dbReference type="Proteomes" id="UP001500416"/>
    </source>
</evidence>
<evidence type="ECO:0000256" key="5">
    <source>
        <dbReference type="SAM" id="Phobius"/>
    </source>
</evidence>
<keyword evidence="2 5" id="KW-0812">Transmembrane</keyword>
<comment type="caution">
    <text evidence="6">The sequence shown here is derived from an EMBL/GenBank/DDBJ whole genome shotgun (WGS) entry which is preliminary data.</text>
</comment>
<proteinExistence type="predicted"/>
<evidence type="ECO:0000256" key="2">
    <source>
        <dbReference type="ARBA" id="ARBA00022692"/>
    </source>
</evidence>
<keyword evidence="4 5" id="KW-0472">Membrane</keyword>
<dbReference type="Pfam" id="PF13564">
    <property type="entry name" value="DoxX_2"/>
    <property type="match status" value="1"/>
</dbReference>
<name>A0ABN0TDM7_9PSEU</name>
<evidence type="ECO:0008006" key="8">
    <source>
        <dbReference type="Google" id="ProtNLM"/>
    </source>
</evidence>
<evidence type="ECO:0000256" key="3">
    <source>
        <dbReference type="ARBA" id="ARBA00022989"/>
    </source>
</evidence>
<sequence>MVDLAGDREGVGRDRSCGGLVRAGDGGAAAVGLVLYFTGAVVAVLRAKLYGHVAFPLIYMASAVAVLALA</sequence>
<protein>
    <recommendedName>
        <fullName evidence="8">Undecaprenyl-diphosphatase</fullName>
    </recommendedName>
</protein>
<dbReference type="InterPro" id="IPR032808">
    <property type="entry name" value="DoxX"/>
</dbReference>
<comment type="subcellular location">
    <subcellularLocation>
        <location evidence="1">Membrane</location>
        <topology evidence="1">Multi-pass membrane protein</topology>
    </subcellularLocation>
</comment>
<organism evidence="6 7">
    <name type="scientific">Saccharothrix mutabilis subsp. mutabilis</name>
    <dbReference type="NCBI Taxonomy" id="66855"/>
    <lineage>
        <taxon>Bacteria</taxon>
        <taxon>Bacillati</taxon>
        <taxon>Actinomycetota</taxon>
        <taxon>Actinomycetes</taxon>
        <taxon>Pseudonocardiales</taxon>
        <taxon>Pseudonocardiaceae</taxon>
        <taxon>Saccharothrix</taxon>
    </lineage>
</organism>
<accession>A0ABN0TDM7</accession>
<evidence type="ECO:0000256" key="4">
    <source>
        <dbReference type="ARBA" id="ARBA00023136"/>
    </source>
</evidence>